<evidence type="ECO:0000256" key="1">
    <source>
        <dbReference type="ARBA" id="ARBA00022485"/>
    </source>
</evidence>
<keyword evidence="12" id="KW-1185">Reference proteome</keyword>
<dbReference type="UniPathway" id="UPA00392"/>
<dbReference type="eggNOG" id="COG1600">
    <property type="taxonomic scope" value="Bacteria"/>
</dbReference>
<keyword evidence="1 9" id="KW-0004">4Fe-4S</keyword>
<dbReference type="GO" id="GO:0005737">
    <property type="term" value="C:cytoplasm"/>
    <property type="evidence" value="ECO:0007669"/>
    <property type="project" value="UniProtKB-SubCell"/>
</dbReference>
<feature type="binding site" evidence="9">
    <location>
        <position position="224"/>
    </location>
    <ligand>
        <name>cob(II)alamin</name>
        <dbReference type="ChEBI" id="CHEBI:16304"/>
    </ligand>
</feature>
<dbReference type="KEGG" id="cbx:Cenrod_1281"/>
<proteinExistence type="inferred from homology"/>
<feature type="domain" description="4Fe-4S ferredoxin-type" evidence="10">
    <location>
        <begin position="232"/>
        <end position="263"/>
    </location>
</feature>
<evidence type="ECO:0000313" key="12">
    <source>
        <dbReference type="Proteomes" id="UP000017184"/>
    </source>
</evidence>
<dbReference type="Proteomes" id="UP000017184">
    <property type="component" value="Chromosome"/>
</dbReference>
<evidence type="ECO:0000256" key="3">
    <source>
        <dbReference type="ARBA" id="ARBA00022694"/>
    </source>
</evidence>
<dbReference type="PROSITE" id="PS51379">
    <property type="entry name" value="4FE4S_FER_2"/>
    <property type="match status" value="1"/>
</dbReference>
<comment type="catalytic activity">
    <reaction evidence="9">
        <text>epoxyqueuosine(34) in tRNA + AH2 = queuosine(34) in tRNA + A + H2O</text>
        <dbReference type="Rhea" id="RHEA:32159"/>
        <dbReference type="Rhea" id="RHEA-COMP:18571"/>
        <dbReference type="Rhea" id="RHEA-COMP:18582"/>
        <dbReference type="ChEBI" id="CHEBI:13193"/>
        <dbReference type="ChEBI" id="CHEBI:15377"/>
        <dbReference type="ChEBI" id="CHEBI:17499"/>
        <dbReference type="ChEBI" id="CHEBI:194431"/>
        <dbReference type="ChEBI" id="CHEBI:194443"/>
        <dbReference type="EC" id="1.17.99.6"/>
    </reaction>
</comment>
<evidence type="ECO:0000256" key="4">
    <source>
        <dbReference type="ARBA" id="ARBA00022723"/>
    </source>
</evidence>
<comment type="subunit">
    <text evidence="9">Monomer.</text>
</comment>
<dbReference type="SUPFAM" id="SSF54862">
    <property type="entry name" value="4Fe-4S ferredoxins"/>
    <property type="match status" value="1"/>
</dbReference>
<dbReference type="InterPro" id="IPR017900">
    <property type="entry name" value="4Fe4S_Fe_S_CS"/>
</dbReference>
<comment type="cofactor">
    <cofactor evidence="9">
        <name>cob(II)alamin</name>
        <dbReference type="ChEBI" id="CHEBI:16304"/>
    </cofactor>
</comment>
<feature type="active site" description="Proton donor" evidence="9">
    <location>
        <position position="189"/>
    </location>
</feature>
<feature type="binding site" evidence="9">
    <location>
        <position position="243"/>
    </location>
    <ligand>
        <name>[4Fe-4S] cluster</name>
        <dbReference type="ChEBI" id="CHEBI:49883"/>
        <label>1</label>
    </ligand>
</feature>
<name>U5N791_9BURK</name>
<dbReference type="HAMAP" id="MF_00916">
    <property type="entry name" value="QueG"/>
    <property type="match status" value="1"/>
</dbReference>
<dbReference type="STRING" id="946483.Cenrod_1281"/>
<comment type="cofactor">
    <cofactor evidence="9">
        <name>[4Fe-4S] cluster</name>
        <dbReference type="ChEBI" id="CHEBI:49883"/>
    </cofactor>
    <text evidence="9">Binds 2 [4Fe-4S] clusters per monomer.</text>
</comment>
<keyword evidence="9" id="KW-0846">Cobalamin</keyword>
<feature type="binding site" evidence="9">
    <location>
        <position position="189"/>
    </location>
    <ligand>
        <name>cob(II)alamin</name>
        <dbReference type="ChEBI" id="CHEBI:16304"/>
    </ligand>
</feature>
<dbReference type="PROSITE" id="PS00198">
    <property type="entry name" value="4FE4S_FER_1"/>
    <property type="match status" value="1"/>
</dbReference>
<evidence type="ECO:0000256" key="9">
    <source>
        <dbReference type="HAMAP-Rule" id="MF_00916"/>
    </source>
</evidence>
<dbReference type="GO" id="GO:0052693">
    <property type="term" value="F:epoxyqueuosine reductase activity"/>
    <property type="evidence" value="ECO:0007669"/>
    <property type="project" value="UniProtKB-UniRule"/>
</dbReference>
<gene>
    <name evidence="9" type="primary">queG</name>
    <name evidence="11" type="ORF">Cenrod_1281</name>
</gene>
<feature type="binding site" evidence="9">
    <location>
        <position position="213"/>
    </location>
    <ligand>
        <name>cob(II)alamin</name>
        <dbReference type="ChEBI" id="CHEBI:16304"/>
    </ligand>
</feature>
<feature type="binding site" evidence="9">
    <location>
        <position position="210"/>
    </location>
    <ligand>
        <name>cob(II)alamin</name>
        <dbReference type="ChEBI" id="CHEBI:16304"/>
    </ligand>
</feature>
<feature type="binding site" evidence="9">
    <location>
        <position position="253"/>
    </location>
    <ligand>
        <name>[4Fe-4S] cluster</name>
        <dbReference type="ChEBI" id="CHEBI:49883"/>
        <label>2</label>
    </ligand>
</feature>
<dbReference type="InterPro" id="IPR013542">
    <property type="entry name" value="QueG_DUF1730"/>
</dbReference>
<keyword evidence="5 9" id="KW-0671">Queuosine biosynthesis</keyword>
<feature type="binding site" evidence="9">
    <location>
        <position position="249"/>
    </location>
    <ligand>
        <name>[4Fe-4S] cluster</name>
        <dbReference type="ChEBI" id="CHEBI:49883"/>
        <label>1</label>
    </ligand>
</feature>
<evidence type="ECO:0000256" key="2">
    <source>
        <dbReference type="ARBA" id="ARBA00022490"/>
    </source>
</evidence>
<reference evidence="11 12" key="1">
    <citation type="journal article" date="2013" name="Genome Biol.">
        <title>Genomic analysis reveals key aspects of prokaryotic symbiosis in the phototrophic consortium "Chlorochromatium aggregatum".</title>
        <authorList>
            <person name="Liu Z."/>
            <person name="Muller J."/>
            <person name="Li T."/>
            <person name="Alvey R.M."/>
            <person name="Vogl K."/>
            <person name="Frigaard N.U."/>
            <person name="Rockwell N.C."/>
            <person name="Boyd E.S."/>
            <person name="Tomsho L.P."/>
            <person name="Schuster S.C."/>
            <person name="Henke P."/>
            <person name="Rohde M."/>
            <person name="Overmann J."/>
            <person name="Bryant D.A."/>
        </authorList>
    </citation>
    <scope>NUCLEOTIDE SEQUENCE [LARGE SCALE GENOMIC DNA]</scope>
    <source>
        <strain evidence="11">CR</strain>
    </source>
</reference>
<keyword evidence="9" id="KW-0170">Cobalt</keyword>
<dbReference type="GO" id="GO:0008616">
    <property type="term" value="P:tRNA queuosine(34) biosynthetic process"/>
    <property type="evidence" value="ECO:0007669"/>
    <property type="project" value="UniProtKB-UniRule"/>
</dbReference>
<keyword evidence="2 9" id="KW-0963">Cytoplasm</keyword>
<feature type="binding site" evidence="9">
    <location>
        <position position="246"/>
    </location>
    <ligand>
        <name>[4Fe-4S] cluster</name>
        <dbReference type="ChEBI" id="CHEBI:49883"/>
        <label>1</label>
    </ligand>
</feature>
<evidence type="ECO:0000256" key="7">
    <source>
        <dbReference type="ARBA" id="ARBA00023004"/>
    </source>
</evidence>
<keyword evidence="3 9" id="KW-0819">tRNA processing</keyword>
<comment type="pathway">
    <text evidence="9">tRNA modification; tRNA-queuosine biosynthesis.</text>
</comment>
<dbReference type="EMBL" id="CP004885">
    <property type="protein sequence ID" value="AGX87371.1"/>
    <property type="molecule type" value="Genomic_DNA"/>
</dbReference>
<comment type="function">
    <text evidence="9">Catalyzes the conversion of epoxyqueuosine (oQ) to queuosine (Q), which is a hypermodified base found in the wobble positions of tRNA(Asp), tRNA(Asn), tRNA(His) and tRNA(Tyr).</text>
</comment>
<feature type="binding site" evidence="9">
    <location>
        <position position="296"/>
    </location>
    <ligand>
        <name>[4Fe-4S] cluster</name>
        <dbReference type="ChEBI" id="CHEBI:49883"/>
        <label>2</label>
    </ligand>
</feature>
<keyword evidence="7 9" id="KW-0408">Iron</keyword>
<comment type="similarity">
    <text evidence="9">Belongs to the QueG family.</text>
</comment>
<dbReference type="GO" id="GO:0031419">
    <property type="term" value="F:cobalamin binding"/>
    <property type="evidence" value="ECO:0007669"/>
    <property type="project" value="UniProtKB-KW"/>
</dbReference>
<comment type="subcellular location">
    <subcellularLocation>
        <location evidence="9">Cytoplasm</location>
    </subcellularLocation>
</comment>
<keyword evidence="4 9" id="KW-0479">Metal-binding</keyword>
<dbReference type="HOGENOM" id="CLU_030790_0_1_4"/>
<dbReference type="InterPro" id="IPR017896">
    <property type="entry name" value="4Fe4S_Fe-S-bd"/>
</dbReference>
<evidence type="ECO:0000256" key="5">
    <source>
        <dbReference type="ARBA" id="ARBA00022785"/>
    </source>
</evidence>
<feature type="binding site" evidence="9">
    <location>
        <begin position="296"/>
        <end position="297"/>
    </location>
    <ligand>
        <name>cob(II)alamin</name>
        <dbReference type="ChEBI" id="CHEBI:16304"/>
    </ligand>
</feature>
<dbReference type="PATRIC" id="fig|946483.4.peg.1287"/>
<evidence type="ECO:0000256" key="8">
    <source>
        <dbReference type="ARBA" id="ARBA00023014"/>
    </source>
</evidence>
<accession>U5N791</accession>
<protein>
    <recommendedName>
        <fullName evidence="9">Epoxyqueuosine reductase</fullName>
        <ecNumber evidence="9">1.17.99.6</ecNumber>
    </recommendedName>
    <alternativeName>
        <fullName evidence="9">Queuosine biosynthesis protein QueG</fullName>
    </alternativeName>
</protein>
<evidence type="ECO:0000256" key="6">
    <source>
        <dbReference type="ARBA" id="ARBA00023002"/>
    </source>
</evidence>
<feature type="binding site" evidence="9">
    <location>
        <position position="303"/>
    </location>
    <ligand>
        <name>[4Fe-4S] cluster</name>
        <dbReference type="ChEBI" id="CHEBI:49883"/>
        <label>1</label>
    </ligand>
</feature>
<dbReference type="AlphaFoldDB" id="U5N791"/>
<evidence type="ECO:0000313" key="11">
    <source>
        <dbReference type="EMBL" id="AGX87371.1"/>
    </source>
</evidence>
<dbReference type="EC" id="1.17.99.6" evidence="9"/>
<feature type="binding site" evidence="9">
    <location>
        <position position="84"/>
    </location>
    <ligand>
        <name>cob(II)alamin</name>
        <dbReference type="ChEBI" id="CHEBI:16304"/>
    </ligand>
</feature>
<feature type="binding site" evidence="9">
    <location>
        <position position="269"/>
    </location>
    <ligand>
        <name>[4Fe-4S] cluster</name>
        <dbReference type="ChEBI" id="CHEBI:49883"/>
        <label>2</label>
    </ligand>
</feature>
<dbReference type="GO" id="GO:0046872">
    <property type="term" value="F:metal ion binding"/>
    <property type="evidence" value="ECO:0007669"/>
    <property type="project" value="UniProtKB-KW"/>
</dbReference>
<dbReference type="Pfam" id="PF13484">
    <property type="entry name" value="Fer4_16"/>
    <property type="match status" value="1"/>
</dbReference>
<dbReference type="PANTHER" id="PTHR30002:SF4">
    <property type="entry name" value="EPOXYQUEUOSINE REDUCTASE"/>
    <property type="match status" value="1"/>
</dbReference>
<dbReference type="PANTHER" id="PTHR30002">
    <property type="entry name" value="EPOXYQUEUOSINE REDUCTASE"/>
    <property type="match status" value="1"/>
</dbReference>
<dbReference type="GO" id="GO:0051539">
    <property type="term" value="F:4 iron, 4 sulfur cluster binding"/>
    <property type="evidence" value="ECO:0007669"/>
    <property type="project" value="UniProtKB-KW"/>
</dbReference>
<dbReference type="Gene3D" id="3.30.70.20">
    <property type="match status" value="1"/>
</dbReference>
<sequence length="441" mass="47752">MTVAVTVQVAKRLLEVPLACTVAMSPLQRSALVSNLKGWGRELGFSRTGVAGVDLSGARQGLSAWLAAGFHGDMAYMARHGLARCEPQTLLPGARSVVLARMDYLDVNATPGWPEAARERLRQPLQASIALYALGRDYHKVVRSRLEQLGRRVVAECAECARSAHCTPCLECAERNPVRYPVRYRVVCDSAPIQEAELAVRSGLGWRGRNTLIVDRDGGSMFVLGALLLDIALPCEEPVAPRCGSCHACIAACPTQALVAPYRLDARRCLAYLSIEHPGPIPVALRSAMGNRIYGCDDCQLACPWNKFARPTTVPDFAVRPWLAGRTLLELWEWDEATFLRNTEGSPIRRIGHERWLRNLAVALGNALRGVQGASTQGELVQGASVSGIPVAARWDALRQALASRAEHPSALVREHVAWALEGGTAIWGNAAALPACVRPG</sequence>
<dbReference type="InterPro" id="IPR004453">
    <property type="entry name" value="QueG"/>
</dbReference>
<keyword evidence="8 9" id="KW-0411">Iron-sulfur</keyword>
<dbReference type="NCBIfam" id="TIGR00276">
    <property type="entry name" value="tRNA epoxyqueuosine(34) reductase QueG"/>
    <property type="match status" value="1"/>
</dbReference>
<comment type="caution">
    <text evidence="9">Lacks conserved residue(s) required for the propagation of feature annotation.</text>
</comment>
<evidence type="ECO:0000259" key="10">
    <source>
        <dbReference type="PROSITE" id="PS51379"/>
    </source>
</evidence>
<feature type="binding site" evidence="9">
    <location>
        <position position="299"/>
    </location>
    <ligand>
        <name>[4Fe-4S] cluster</name>
        <dbReference type="ChEBI" id="CHEBI:49883"/>
        <label>2</label>
    </ligand>
</feature>
<dbReference type="Pfam" id="PF08331">
    <property type="entry name" value="QueG_DUF1730"/>
    <property type="match status" value="1"/>
</dbReference>
<organism evidence="11 12">
    <name type="scientific">Candidatus Symbiobacter mobilis CR</name>
    <dbReference type="NCBI Taxonomy" id="946483"/>
    <lineage>
        <taxon>Bacteria</taxon>
        <taxon>Pseudomonadati</taxon>
        <taxon>Pseudomonadota</taxon>
        <taxon>Betaproteobacteria</taxon>
        <taxon>Burkholderiales</taxon>
        <taxon>Comamonadaceae</taxon>
    </lineage>
</organism>
<keyword evidence="6 9" id="KW-0560">Oxidoreductase</keyword>